<sequence>MGLFCIHYNLFFLAWKVYLINSRLNPSNPLRKNSDRPRLRFDAANDFLTICDRLSTGYDSGYYWEDVQRALRIAAGLEKWPD</sequence>
<dbReference type="STRING" id="662367.SAMN05216167_1466"/>
<evidence type="ECO:0000313" key="2">
    <source>
        <dbReference type="Proteomes" id="UP000198598"/>
    </source>
</evidence>
<organism evidence="1 2">
    <name type="scientific">Spirosoma endophyticum</name>
    <dbReference type="NCBI Taxonomy" id="662367"/>
    <lineage>
        <taxon>Bacteria</taxon>
        <taxon>Pseudomonadati</taxon>
        <taxon>Bacteroidota</taxon>
        <taxon>Cytophagia</taxon>
        <taxon>Cytophagales</taxon>
        <taxon>Cytophagaceae</taxon>
        <taxon>Spirosoma</taxon>
    </lineage>
</organism>
<gene>
    <name evidence="1" type="ORF">SAMN05216167_1466</name>
</gene>
<proteinExistence type="predicted"/>
<name>A0A1I2HND1_9BACT</name>
<dbReference type="Proteomes" id="UP000198598">
    <property type="component" value="Unassembled WGS sequence"/>
</dbReference>
<dbReference type="RefSeq" id="WP_245776937.1">
    <property type="nucleotide sequence ID" value="NZ_FOLQ01000046.1"/>
</dbReference>
<reference evidence="1 2" key="1">
    <citation type="submission" date="2016-10" db="EMBL/GenBank/DDBJ databases">
        <authorList>
            <person name="de Groot N.N."/>
        </authorList>
    </citation>
    <scope>NUCLEOTIDE SEQUENCE [LARGE SCALE GENOMIC DNA]</scope>
    <source>
        <strain evidence="1 2">DSM 26130</strain>
    </source>
</reference>
<protein>
    <submittedName>
        <fullName evidence="1">Uncharacterized protein</fullName>
    </submittedName>
</protein>
<dbReference type="EMBL" id="FOLQ01000046">
    <property type="protein sequence ID" value="SFF31202.1"/>
    <property type="molecule type" value="Genomic_DNA"/>
</dbReference>
<accession>A0A1I2HND1</accession>
<dbReference type="AlphaFoldDB" id="A0A1I2HND1"/>
<keyword evidence="2" id="KW-1185">Reference proteome</keyword>
<evidence type="ECO:0000313" key="1">
    <source>
        <dbReference type="EMBL" id="SFF31202.1"/>
    </source>
</evidence>